<evidence type="ECO:0000313" key="1">
    <source>
        <dbReference type="EMBL" id="PSR53336.1"/>
    </source>
</evidence>
<accession>A0A2T2YCX1</accession>
<dbReference type="Proteomes" id="UP000240357">
    <property type="component" value="Unassembled WGS sequence"/>
</dbReference>
<comment type="caution">
    <text evidence="1">The sequence shown here is derived from an EMBL/GenBank/DDBJ whole genome shotgun (WGS) entry which is preliminary data.</text>
</comment>
<sequence>MNRKTFFLFCPLVLSLTYFVAPWISPVLQNENLIQTKKNVQQLVQSDTLVLPETAINFLDKDSLKVSVKPERKGDSLKTAQLAVKEKLKSEVTPSSSPVIGPDTLAGSILPRKRIIAFYGNPLSKRMGILGELPPDEMLAKLDQEVARWEKADPRTPVQPALHVIAVTALDEPGNSGKYRLRMANSVIDSVLALAQQRNALVFLDIQAGHSTLEEELPPLEAYLKLPNVHLGIDPEFALKPNRIPGRYVGSYDAADINFASQYLADLAQQNQLPPKLLIVHRFTQKMITNYKNIKLNPNCQIVMHMDGWGSPSIKRWSYQKYIKAEPVQYSGLKIFYKNDIKRKGWRLMKPKEILTLTPKPYYIQYQ</sequence>
<keyword evidence="2" id="KW-1185">Reference proteome</keyword>
<gene>
    <name evidence="1" type="ORF">AHMF7605_07240</name>
</gene>
<reference evidence="1 2" key="1">
    <citation type="submission" date="2018-03" db="EMBL/GenBank/DDBJ databases">
        <title>Adhaeribacter sp. HMF7605 Genome sequencing and assembly.</title>
        <authorList>
            <person name="Kang H."/>
            <person name="Kang J."/>
            <person name="Cha I."/>
            <person name="Kim H."/>
            <person name="Joh K."/>
        </authorList>
    </citation>
    <scope>NUCLEOTIDE SEQUENCE [LARGE SCALE GENOMIC DNA]</scope>
    <source>
        <strain evidence="1 2">HMF7605</strain>
    </source>
</reference>
<organism evidence="1 2">
    <name type="scientific">Adhaeribacter arboris</name>
    <dbReference type="NCBI Taxonomy" id="2072846"/>
    <lineage>
        <taxon>Bacteria</taxon>
        <taxon>Pseudomonadati</taxon>
        <taxon>Bacteroidota</taxon>
        <taxon>Cytophagia</taxon>
        <taxon>Cytophagales</taxon>
        <taxon>Hymenobacteraceae</taxon>
        <taxon>Adhaeribacter</taxon>
    </lineage>
</organism>
<evidence type="ECO:0008006" key="3">
    <source>
        <dbReference type="Google" id="ProtNLM"/>
    </source>
</evidence>
<proteinExistence type="predicted"/>
<dbReference type="AlphaFoldDB" id="A0A2T2YCX1"/>
<name>A0A2T2YCX1_9BACT</name>
<evidence type="ECO:0000313" key="2">
    <source>
        <dbReference type="Proteomes" id="UP000240357"/>
    </source>
</evidence>
<dbReference type="EMBL" id="PYFT01000001">
    <property type="protein sequence ID" value="PSR53336.1"/>
    <property type="molecule type" value="Genomic_DNA"/>
</dbReference>
<protein>
    <recommendedName>
        <fullName evidence="3">Lipoprotein</fullName>
    </recommendedName>
</protein>